<dbReference type="InterPro" id="IPR005738">
    <property type="entry name" value="TopoIII"/>
</dbReference>
<keyword evidence="5" id="KW-0799">Topoisomerase</keyword>
<dbReference type="SMART" id="SM00437">
    <property type="entry name" value="TOP1Ac"/>
    <property type="match status" value="1"/>
</dbReference>
<dbReference type="InterPro" id="IPR013826">
    <property type="entry name" value="Topo_IA_cen_sub3"/>
</dbReference>
<dbReference type="GO" id="GO:0046872">
    <property type="term" value="F:metal ion binding"/>
    <property type="evidence" value="ECO:0007669"/>
    <property type="project" value="UniProtKB-KW"/>
</dbReference>
<comment type="similarity">
    <text evidence="2">Belongs to the type IA topoisomerase family.</text>
</comment>
<dbReference type="PATRIC" id="fig|1339349.3.peg.3243"/>
<dbReference type="CDD" id="cd03362">
    <property type="entry name" value="TOPRIM_TopoIA_TopoIII"/>
    <property type="match status" value="1"/>
</dbReference>
<dbReference type="Gene3D" id="1.10.290.10">
    <property type="entry name" value="Topoisomerase I, domain 4"/>
    <property type="match status" value="1"/>
</dbReference>
<keyword evidence="4" id="KW-0479">Metal-binding</keyword>
<dbReference type="SUPFAM" id="SSF56712">
    <property type="entry name" value="Prokaryotic type I DNA topoisomerase"/>
    <property type="match status" value="1"/>
</dbReference>
<dbReference type="PROSITE" id="PS52039">
    <property type="entry name" value="TOPO_IA_2"/>
    <property type="match status" value="1"/>
</dbReference>
<proteinExistence type="inferred from homology"/>
<keyword evidence="7 14" id="KW-0413">Isomerase</keyword>
<dbReference type="AlphaFoldDB" id="A0A078RWG0"/>
<evidence type="ECO:0000256" key="7">
    <source>
        <dbReference type="ARBA" id="ARBA00023235"/>
    </source>
</evidence>
<dbReference type="Gene3D" id="1.10.460.10">
    <property type="entry name" value="Topoisomerase I, domain 2"/>
    <property type="match status" value="1"/>
</dbReference>
<gene>
    <name evidence="14" type="ORF">M094_2117</name>
</gene>
<dbReference type="GO" id="GO:0003677">
    <property type="term" value="F:DNA binding"/>
    <property type="evidence" value="ECO:0007669"/>
    <property type="project" value="UniProtKB-KW"/>
</dbReference>
<dbReference type="PRINTS" id="PR00417">
    <property type="entry name" value="PRTPISMRASEI"/>
</dbReference>
<evidence type="ECO:0000256" key="5">
    <source>
        <dbReference type="ARBA" id="ARBA00023029"/>
    </source>
</evidence>
<evidence type="ECO:0000256" key="6">
    <source>
        <dbReference type="ARBA" id="ARBA00023125"/>
    </source>
</evidence>
<organism evidence="14 15">
    <name type="scientific">Bacteroides uniformis str. 3978 T3 ii</name>
    <dbReference type="NCBI Taxonomy" id="1339349"/>
    <lineage>
        <taxon>Bacteria</taxon>
        <taxon>Pseudomonadati</taxon>
        <taxon>Bacteroidota</taxon>
        <taxon>Bacteroidia</taxon>
        <taxon>Bacteroidales</taxon>
        <taxon>Bacteroidaceae</taxon>
        <taxon>Bacteroides</taxon>
    </lineage>
</organism>
<evidence type="ECO:0000256" key="2">
    <source>
        <dbReference type="ARBA" id="ARBA00009446"/>
    </source>
</evidence>
<evidence type="ECO:0000256" key="1">
    <source>
        <dbReference type="ARBA" id="ARBA00000213"/>
    </source>
</evidence>
<evidence type="ECO:0000313" key="14">
    <source>
        <dbReference type="EMBL" id="KDS49133.1"/>
    </source>
</evidence>
<dbReference type="InterPro" id="IPR006171">
    <property type="entry name" value="TOPRIM_dom"/>
</dbReference>
<dbReference type="Gene3D" id="3.40.50.140">
    <property type="match status" value="1"/>
</dbReference>
<dbReference type="Pfam" id="PF01131">
    <property type="entry name" value="Topoisom_bac"/>
    <property type="match status" value="1"/>
</dbReference>
<dbReference type="EMBL" id="JNHN01000178">
    <property type="protein sequence ID" value="KDS49133.1"/>
    <property type="molecule type" value="Genomic_DNA"/>
</dbReference>
<evidence type="ECO:0000256" key="10">
    <source>
        <dbReference type="ARBA" id="ARBA00032235"/>
    </source>
</evidence>
<dbReference type="GO" id="GO:0043597">
    <property type="term" value="C:cytoplasmic replication fork"/>
    <property type="evidence" value="ECO:0007669"/>
    <property type="project" value="TreeGrafter"/>
</dbReference>
<dbReference type="SMART" id="SM00436">
    <property type="entry name" value="TOP1Bc"/>
    <property type="match status" value="1"/>
</dbReference>
<sequence>MIVCIAEKPSVARDIADVLGAKEKKDGYIEGNGYQVTWTFGHLCTLKEPHEYTPNWKSWSLGSLPMIPPRFGIKLISNPTYERQFHTIENLMQHADMIINCGDAGQEGELIQRWVMQKAGARCPVKRLWISSLTEEAIREGFAKLRDASDFQPLYEAGLSRAIGDWLLGMNATRLYTMKYGQNRQVLSIGRVQTPTLALIVNRQLEIQNFVPKQYWELKTVYRDTTFSTILRKSEEELVLEAEKQKEAIAAGKKPKKEEENRGIDPITDRERGLVLLDQIKNSLFTVTDVTKKEGREAPLRLFDLTSLQVECNKKFAYSADETLKIIQSLYEKKVATYPRVDTTYLSDDIYPKCPGILKGLRDYETFTAPLTGTALLKSKKVFDNSKVTDHHAIIPTGQHPQNLTDMERRVFDLIARRFIAVFYPDCKFATTTVLGEVESIEFKATGKQILEPGWRIIFGIPSAQSQEEKEEKGEEENVLPAFVKGESGPHVPDLYEKWTQPPRPYTEATLLRAMETAGKLVDNDELRDALKENGIGRPSTRAAIIETLFKRNYIRKEKKNLIATPTGVELIQIIHEELLKSAELTGIWEKKLREIERRTYNAGQFLEELKQMVSEVVMSVLSDNSNRHITIQAPAPEKGSKVSAKTEAADKPKKEPKKRTPRKSAAAGKKTEQASGAVAASSTEASVQADDFVGQPCPLCGKGTVIKGKTAYGCSEWKSGCTFRKPFE</sequence>
<dbReference type="GO" id="GO:0006310">
    <property type="term" value="P:DNA recombination"/>
    <property type="evidence" value="ECO:0007669"/>
    <property type="project" value="TreeGrafter"/>
</dbReference>
<feature type="domain" description="Topo IA-type catalytic" evidence="13">
    <location>
        <begin position="151"/>
        <end position="618"/>
    </location>
</feature>
<dbReference type="InterPro" id="IPR034144">
    <property type="entry name" value="TOPRIM_TopoIII"/>
</dbReference>
<dbReference type="SMART" id="SM00493">
    <property type="entry name" value="TOPRIM"/>
    <property type="match status" value="1"/>
</dbReference>
<reference evidence="14 15" key="1">
    <citation type="submission" date="2014-04" db="EMBL/GenBank/DDBJ databases">
        <authorList>
            <person name="Sears C."/>
            <person name="Carroll K."/>
            <person name="Sack B.R."/>
            <person name="Qadri F."/>
            <person name="Myers L.L."/>
            <person name="Chung G.-T."/>
            <person name="Escheverria P."/>
            <person name="Fraser C.M."/>
            <person name="Sadzewicz L."/>
            <person name="Shefchek K.A."/>
            <person name="Tallon L."/>
            <person name="Das S.P."/>
            <person name="Daugherty S."/>
            <person name="Mongodin E.F."/>
        </authorList>
    </citation>
    <scope>NUCLEOTIDE SEQUENCE [LARGE SCALE GENOMIC DNA]</scope>
    <source>
        <strain evidence="14 15">3978 T3 ii</strain>
    </source>
</reference>
<dbReference type="InterPro" id="IPR000380">
    <property type="entry name" value="Topo_IA"/>
</dbReference>
<keyword evidence="6" id="KW-0238">DNA-binding</keyword>
<dbReference type="NCBIfam" id="NF005829">
    <property type="entry name" value="PRK07726.1"/>
    <property type="match status" value="1"/>
</dbReference>
<evidence type="ECO:0000256" key="8">
    <source>
        <dbReference type="ARBA" id="ARBA00030003"/>
    </source>
</evidence>
<dbReference type="NCBIfam" id="TIGR01056">
    <property type="entry name" value="topB"/>
    <property type="match status" value="1"/>
</dbReference>
<dbReference type="InterPro" id="IPR023405">
    <property type="entry name" value="Topo_IA_core_domain"/>
</dbReference>
<dbReference type="RefSeq" id="WP_005833152.1">
    <property type="nucleotide sequence ID" value="NZ_JNHN01000178.1"/>
</dbReference>
<dbReference type="InterPro" id="IPR013497">
    <property type="entry name" value="Topo_IA_cen"/>
</dbReference>
<evidence type="ECO:0000256" key="12">
    <source>
        <dbReference type="SAM" id="MobiDB-lite"/>
    </source>
</evidence>
<comment type="caution">
    <text evidence="14">The sequence shown here is derived from an EMBL/GenBank/DDBJ whole genome shotgun (WGS) entry which is preliminary data.</text>
</comment>
<dbReference type="Gene3D" id="2.70.20.10">
    <property type="entry name" value="Topoisomerase I, domain 3"/>
    <property type="match status" value="1"/>
</dbReference>
<dbReference type="CDD" id="cd00186">
    <property type="entry name" value="TOP1Ac"/>
    <property type="match status" value="1"/>
</dbReference>
<dbReference type="InterPro" id="IPR003601">
    <property type="entry name" value="Topo_IA_2"/>
</dbReference>
<dbReference type="GO" id="GO:0006281">
    <property type="term" value="P:DNA repair"/>
    <property type="evidence" value="ECO:0007669"/>
    <property type="project" value="TreeGrafter"/>
</dbReference>
<dbReference type="PANTHER" id="PTHR11390">
    <property type="entry name" value="PROKARYOTIC DNA TOPOISOMERASE"/>
    <property type="match status" value="1"/>
</dbReference>
<evidence type="ECO:0000256" key="4">
    <source>
        <dbReference type="ARBA" id="ARBA00022723"/>
    </source>
</evidence>
<dbReference type="InterPro" id="IPR013825">
    <property type="entry name" value="Topo_IA_cen_sub2"/>
</dbReference>
<dbReference type="Pfam" id="PF01751">
    <property type="entry name" value="Toprim"/>
    <property type="match status" value="1"/>
</dbReference>
<evidence type="ECO:0000313" key="15">
    <source>
        <dbReference type="Proteomes" id="UP000028013"/>
    </source>
</evidence>
<evidence type="ECO:0000256" key="3">
    <source>
        <dbReference type="ARBA" id="ARBA00012891"/>
    </source>
</evidence>
<dbReference type="EC" id="5.6.2.1" evidence="3"/>
<accession>A0A078RWG0</accession>
<dbReference type="InterPro" id="IPR003602">
    <property type="entry name" value="Topo_IA_DNA-bd_dom"/>
</dbReference>
<name>A0A078RWG0_BACUN</name>
<evidence type="ECO:0000259" key="13">
    <source>
        <dbReference type="PROSITE" id="PS52039"/>
    </source>
</evidence>
<feature type="region of interest" description="Disordered" evidence="12">
    <location>
        <begin position="631"/>
        <end position="683"/>
    </location>
</feature>
<protein>
    <recommendedName>
        <fullName evidence="3">DNA topoisomerase</fullName>
        <ecNumber evidence="3">5.6.2.1</ecNumber>
    </recommendedName>
    <alternativeName>
        <fullName evidence="11">Omega-protein</fullName>
    </alternativeName>
    <alternativeName>
        <fullName evidence="10">Relaxing enzyme</fullName>
    </alternativeName>
    <alternativeName>
        <fullName evidence="8">Swivelase</fullName>
    </alternativeName>
    <alternativeName>
        <fullName evidence="9">Untwisting enzyme</fullName>
    </alternativeName>
</protein>
<evidence type="ECO:0000256" key="9">
    <source>
        <dbReference type="ARBA" id="ARBA00031985"/>
    </source>
</evidence>
<dbReference type="Proteomes" id="UP000028013">
    <property type="component" value="Unassembled WGS sequence"/>
</dbReference>
<dbReference type="GO" id="GO:0006265">
    <property type="term" value="P:DNA topological change"/>
    <property type="evidence" value="ECO:0007669"/>
    <property type="project" value="InterPro"/>
</dbReference>
<dbReference type="InterPro" id="IPR013824">
    <property type="entry name" value="Topo_IA_cen_sub1"/>
</dbReference>
<evidence type="ECO:0000256" key="11">
    <source>
        <dbReference type="ARBA" id="ARBA00032877"/>
    </source>
</evidence>
<dbReference type="PANTHER" id="PTHR11390:SF21">
    <property type="entry name" value="DNA TOPOISOMERASE 3-ALPHA"/>
    <property type="match status" value="1"/>
</dbReference>
<dbReference type="GO" id="GO:0003917">
    <property type="term" value="F:DNA topoisomerase type I (single strand cut, ATP-independent) activity"/>
    <property type="evidence" value="ECO:0007669"/>
    <property type="project" value="UniProtKB-EC"/>
</dbReference>
<comment type="catalytic activity">
    <reaction evidence="1">
        <text>ATP-independent breakage of single-stranded DNA, followed by passage and rejoining.</text>
        <dbReference type="EC" id="5.6.2.1"/>
    </reaction>
</comment>